<feature type="binding site" evidence="4">
    <location>
        <position position="70"/>
    </location>
    <ligand>
        <name>ATP</name>
        <dbReference type="ChEBI" id="CHEBI:30616"/>
    </ligand>
</feature>
<comment type="similarity">
    <text evidence="5">Belongs to the protein kinase superfamily.</text>
</comment>
<dbReference type="PANTHER" id="PTHR11909">
    <property type="entry name" value="CASEIN KINASE-RELATED"/>
    <property type="match status" value="1"/>
</dbReference>
<evidence type="ECO:0000256" key="3">
    <source>
        <dbReference type="ARBA" id="ARBA00022840"/>
    </source>
</evidence>
<keyword evidence="3 4" id="KW-0067">ATP-binding</keyword>
<keyword evidence="5" id="KW-0808">Transferase</keyword>
<evidence type="ECO:0000256" key="4">
    <source>
        <dbReference type="PROSITE-ProRule" id="PRU10141"/>
    </source>
</evidence>
<dbReference type="Proteomes" id="UP000494206">
    <property type="component" value="Unassembled WGS sequence"/>
</dbReference>
<dbReference type="EC" id="2.7.11.1" evidence="1"/>
<dbReference type="EMBL" id="CADEPM010000005">
    <property type="protein sequence ID" value="CAB3405992.1"/>
    <property type="molecule type" value="Genomic_DNA"/>
</dbReference>
<keyword evidence="6" id="KW-0175">Coiled coil</keyword>
<feature type="domain" description="Protein kinase" evidence="8">
    <location>
        <begin position="41"/>
        <end position="346"/>
    </location>
</feature>
<keyword evidence="5" id="KW-0418">Kinase</keyword>
<dbReference type="InterPro" id="IPR008271">
    <property type="entry name" value="Ser/Thr_kinase_AS"/>
</dbReference>
<feature type="region of interest" description="Disordered" evidence="7">
    <location>
        <begin position="1"/>
        <end position="24"/>
    </location>
</feature>
<dbReference type="PROSITE" id="PS00107">
    <property type="entry name" value="PROTEIN_KINASE_ATP"/>
    <property type="match status" value="1"/>
</dbReference>
<dbReference type="PROSITE" id="PS00108">
    <property type="entry name" value="PROTEIN_KINASE_ST"/>
    <property type="match status" value="1"/>
</dbReference>
<evidence type="ECO:0000256" key="6">
    <source>
        <dbReference type="SAM" id="Coils"/>
    </source>
</evidence>
<dbReference type="SUPFAM" id="SSF56112">
    <property type="entry name" value="Protein kinase-like (PK-like)"/>
    <property type="match status" value="1"/>
</dbReference>
<dbReference type="InterPro" id="IPR000719">
    <property type="entry name" value="Prot_kinase_dom"/>
</dbReference>
<name>A0A8S1EZJ2_9PELO</name>
<dbReference type="InterPro" id="IPR050235">
    <property type="entry name" value="CK1_Ser-Thr_kinase"/>
</dbReference>
<evidence type="ECO:0000259" key="8">
    <source>
        <dbReference type="PROSITE" id="PS50011"/>
    </source>
</evidence>
<dbReference type="Gene3D" id="1.10.510.10">
    <property type="entry name" value="Transferase(Phosphotransferase) domain 1"/>
    <property type="match status" value="1"/>
</dbReference>
<protein>
    <recommendedName>
        <fullName evidence="1">non-specific serine/threonine protein kinase</fullName>
        <ecNumber evidence="1">2.7.11.1</ecNumber>
    </recommendedName>
</protein>
<dbReference type="PROSITE" id="PS50011">
    <property type="entry name" value="PROTEIN_KINASE_DOM"/>
    <property type="match status" value="1"/>
</dbReference>
<dbReference type="GO" id="GO:0005524">
    <property type="term" value="F:ATP binding"/>
    <property type="evidence" value="ECO:0007669"/>
    <property type="project" value="UniProtKB-UniRule"/>
</dbReference>
<proteinExistence type="inferred from homology"/>
<evidence type="ECO:0000256" key="1">
    <source>
        <dbReference type="ARBA" id="ARBA00012513"/>
    </source>
</evidence>
<gene>
    <name evidence="9" type="ORF">CBOVIS_LOCUS8123</name>
</gene>
<accession>A0A8S1EZJ2</accession>
<evidence type="ECO:0000256" key="7">
    <source>
        <dbReference type="SAM" id="MobiDB-lite"/>
    </source>
</evidence>
<keyword evidence="2 4" id="KW-0547">Nucleotide-binding</keyword>
<dbReference type="GO" id="GO:0004674">
    <property type="term" value="F:protein serine/threonine kinase activity"/>
    <property type="evidence" value="ECO:0007669"/>
    <property type="project" value="UniProtKB-KW"/>
</dbReference>
<evidence type="ECO:0000256" key="5">
    <source>
        <dbReference type="RuleBase" id="RU000304"/>
    </source>
</evidence>
<evidence type="ECO:0000313" key="10">
    <source>
        <dbReference type="Proteomes" id="UP000494206"/>
    </source>
</evidence>
<organism evidence="9 10">
    <name type="scientific">Caenorhabditis bovis</name>
    <dbReference type="NCBI Taxonomy" id="2654633"/>
    <lineage>
        <taxon>Eukaryota</taxon>
        <taxon>Metazoa</taxon>
        <taxon>Ecdysozoa</taxon>
        <taxon>Nematoda</taxon>
        <taxon>Chromadorea</taxon>
        <taxon>Rhabditida</taxon>
        <taxon>Rhabditina</taxon>
        <taxon>Rhabditomorpha</taxon>
        <taxon>Rhabditoidea</taxon>
        <taxon>Rhabditidae</taxon>
        <taxon>Peloderinae</taxon>
        <taxon>Caenorhabditis</taxon>
    </lineage>
</organism>
<sequence length="346" mass="38979">MSKQIDDDKSKRKAKKAAGAVPNQMQNEKMLLPGHVLLNRFEVQEMIGGGGFAQIFLAIDKQTKAECAVKIEDAKQDIRRMKLEITVLLALRGNLGIPEVMGMGKTKTPNAHFCVMQLVGKNLSDIRRKLPARCFSHKTLYRAMIQIAKALSIVHGAGFLHRDLKPSNCCIGHVDVTRIYLIDYGLTRQYLDKGGIVRKPRVGVGLRGTIRYMSLDGHARRDLGPNNDLVAFLYTTIELGDGTLPWTYERDADEIVKLKQAYIGEKLCAKQPKMTKVAEYIESLNYHSIPDYEKLIGMLEECNPSDLKPDEPYDWQFAKNECSVQKDNNILNNESEEKAIQATQNI</sequence>
<keyword evidence="5" id="KW-0723">Serine/threonine-protein kinase</keyword>
<evidence type="ECO:0000313" key="9">
    <source>
        <dbReference type="EMBL" id="CAB3405992.1"/>
    </source>
</evidence>
<feature type="compositionally biased region" description="Basic and acidic residues" evidence="7">
    <location>
        <begin position="1"/>
        <end position="10"/>
    </location>
</feature>
<dbReference type="AlphaFoldDB" id="A0A8S1EZJ2"/>
<dbReference type="Pfam" id="PF00069">
    <property type="entry name" value="Pkinase"/>
    <property type="match status" value="1"/>
</dbReference>
<feature type="coiled-coil region" evidence="6">
    <location>
        <begin position="64"/>
        <end position="91"/>
    </location>
</feature>
<keyword evidence="10" id="KW-1185">Reference proteome</keyword>
<comment type="caution">
    <text evidence="9">The sequence shown here is derived from an EMBL/GenBank/DDBJ whole genome shotgun (WGS) entry which is preliminary data.</text>
</comment>
<dbReference type="SMART" id="SM00220">
    <property type="entry name" value="S_TKc"/>
    <property type="match status" value="1"/>
</dbReference>
<dbReference type="OrthoDB" id="5979581at2759"/>
<reference evidence="9 10" key="1">
    <citation type="submission" date="2020-04" db="EMBL/GenBank/DDBJ databases">
        <authorList>
            <person name="Laetsch R D."/>
            <person name="Stevens L."/>
            <person name="Kumar S."/>
            <person name="Blaxter L. M."/>
        </authorList>
    </citation>
    <scope>NUCLEOTIDE SEQUENCE [LARGE SCALE GENOMIC DNA]</scope>
</reference>
<evidence type="ECO:0000256" key="2">
    <source>
        <dbReference type="ARBA" id="ARBA00022741"/>
    </source>
</evidence>
<dbReference type="InterPro" id="IPR011009">
    <property type="entry name" value="Kinase-like_dom_sf"/>
</dbReference>
<dbReference type="InterPro" id="IPR017441">
    <property type="entry name" value="Protein_kinase_ATP_BS"/>
</dbReference>